<sequence length="994" mass="111342">MSRILKGFNLRPEEVERTLWMFIFYMAFSMGMTWLEASSIALFLSEYGAEFLPWIAVVTALTGSVMGATYSWLQRVLPLRTLVVLVPTAMAAVLLLLRVGLSFSNVLILNLSVLSLTIFLLRLWAEALFTISELNTAIAANQLFNIREIKRTYPIISSGVLVADVVSGFALPLLLLALGGETAGLHNVIVVASLMMIGGCGALLYLSNRYEQAFPNTVGRIQSIDQVELTSRRIRGPLKRYTTALVLFFVFAQLLLVLIEFQFYFQLGERYDAAQIASFLGLFNGVLGLFEITTQWFLSSRLIERWGVFLTASILPGFIVLLSFLSLTQIISLLSGLLFLKFFDELLRYTLIASTGPVLFQPIPDYVRSQIQSMRGISDPIASGIMGAIILFSLWYLQRFYPGSPDLRNYFFLALTVFFGVIWIYSVWLLRRGYVRLLVLSAERGQLSGANFDLRALKQAVIGALENNSPEAEKRSCIELLSQLYPESVAEVLAPLLRRFTPKLQYQSLELMLEHPDPNYLGDVRELLDASVPPDVLAVALRYVWLTESDPKLDQLRRYLRPEVDATVRATAGALMLRLGSPQQRAEATQTLRRMLTHKRERERVKGCEALGDAVHMQALRLYIPDLLQDPSLRVRQAILEAIAATRIEEYYPSLIRGLYYSSTRESSMVGLVRLDNAVLPQLVALASNAHKPTVVRIQAWNVIGKIGTLEALDQLVVNLTASWGDTRRNILQILLKLPYENGINAVLDRLDGRRGVEDLVDQELILVGKLHAATLDLPPEELGGLEADLLRRAIEDQQSDAIDRIFLLLRFLYPASAIQAADFCLRSNVLGSIARGIEILDNTLDIPNKRKLLVILDKRPVLEKFQALADLLDREDTDRLAPSGRLRKLLDSSDYLGDWLLACCFHVARRYRWSIAPDKALGSLRHPTGFVREAVISYIAMASPRALYKLLPLIQTDPAPLVAAQAHVLLGHIEEQRRIQGTSTPAFMPSGTP</sequence>
<gene>
    <name evidence="4" type="ORF">PROH_20040</name>
</gene>
<feature type="transmembrane region" description="Helical" evidence="3">
    <location>
        <begin position="82"/>
        <end position="101"/>
    </location>
</feature>
<feature type="transmembrane region" description="Helical" evidence="3">
    <location>
        <begin position="410"/>
        <end position="430"/>
    </location>
</feature>
<protein>
    <submittedName>
        <fullName evidence="4">PBS lyase</fullName>
    </submittedName>
</protein>
<dbReference type="EMBL" id="AJTX02000010">
    <property type="protein sequence ID" value="KKI98247.1"/>
    <property type="molecule type" value="Genomic_DNA"/>
</dbReference>
<keyword evidence="3" id="KW-0472">Membrane</keyword>
<dbReference type="Proteomes" id="UP000034681">
    <property type="component" value="Unassembled WGS sequence"/>
</dbReference>
<dbReference type="eggNOG" id="COG3202">
    <property type="taxonomic scope" value="Bacteria"/>
</dbReference>
<feature type="transmembrane region" description="Helical" evidence="3">
    <location>
        <begin position="379"/>
        <end position="398"/>
    </location>
</feature>
<dbReference type="Gene3D" id="1.25.10.10">
    <property type="entry name" value="Leucine-rich Repeat Variant"/>
    <property type="match status" value="1"/>
</dbReference>
<feature type="transmembrane region" description="Helical" evidence="3">
    <location>
        <begin position="276"/>
        <end position="298"/>
    </location>
</feature>
<feature type="transmembrane region" description="Helical" evidence="3">
    <location>
        <begin position="184"/>
        <end position="206"/>
    </location>
</feature>
<organism evidence="4 5">
    <name type="scientific">Prochlorothrix hollandica PCC 9006 = CALU 1027</name>
    <dbReference type="NCBI Taxonomy" id="317619"/>
    <lineage>
        <taxon>Bacteria</taxon>
        <taxon>Bacillati</taxon>
        <taxon>Cyanobacteriota</taxon>
        <taxon>Cyanophyceae</taxon>
        <taxon>Prochlorotrichales</taxon>
        <taxon>Prochlorotrichaceae</taxon>
        <taxon>Prochlorothrix</taxon>
    </lineage>
</organism>
<evidence type="ECO:0000313" key="5">
    <source>
        <dbReference type="Proteomes" id="UP000034681"/>
    </source>
</evidence>
<name>A0A0M2PSX1_PROHO</name>
<dbReference type="InterPro" id="IPR016024">
    <property type="entry name" value="ARM-type_fold"/>
</dbReference>
<evidence type="ECO:0000313" key="4">
    <source>
        <dbReference type="EMBL" id="KKI98247.1"/>
    </source>
</evidence>
<evidence type="ECO:0000256" key="1">
    <source>
        <dbReference type="ARBA" id="ARBA00022549"/>
    </source>
</evidence>
<feature type="transmembrane region" description="Helical" evidence="3">
    <location>
        <begin position="310"/>
        <end position="340"/>
    </location>
</feature>
<proteinExistence type="predicted"/>
<dbReference type="STRING" id="317619.GCA_000332315_02886"/>
<keyword evidence="2" id="KW-0605">Phycobilisome</keyword>
<comment type="caution">
    <text evidence="4">The sequence shown here is derived from an EMBL/GenBank/DDBJ whole genome shotgun (WGS) entry which is preliminary data.</text>
</comment>
<keyword evidence="1" id="KW-0042">Antenna complex</keyword>
<dbReference type="InterPro" id="IPR011989">
    <property type="entry name" value="ARM-like"/>
</dbReference>
<feature type="transmembrane region" description="Helical" evidence="3">
    <location>
        <begin position="107"/>
        <end position="125"/>
    </location>
</feature>
<evidence type="ECO:0000256" key="3">
    <source>
        <dbReference type="SAM" id="Phobius"/>
    </source>
</evidence>
<feature type="transmembrane region" description="Helical" evidence="3">
    <location>
        <begin position="241"/>
        <end position="264"/>
    </location>
</feature>
<feature type="transmembrane region" description="Helical" evidence="3">
    <location>
        <begin position="20"/>
        <end position="45"/>
    </location>
</feature>
<keyword evidence="3" id="KW-1133">Transmembrane helix</keyword>
<reference evidence="4" key="1">
    <citation type="submission" date="2012-04" db="EMBL/GenBank/DDBJ databases">
        <authorList>
            <person name="Borisov I.G."/>
            <person name="Ivanikova N.V."/>
            <person name="Pinevich A.V."/>
        </authorList>
    </citation>
    <scope>NUCLEOTIDE SEQUENCE [LARGE SCALE GENOMIC DNA]</scope>
    <source>
        <strain evidence="4">CALU 1027</strain>
    </source>
</reference>
<keyword evidence="5" id="KW-1185">Reference proteome</keyword>
<dbReference type="eggNOG" id="COG1413">
    <property type="taxonomic scope" value="Bacteria"/>
</dbReference>
<keyword evidence="4" id="KW-0456">Lyase</keyword>
<feature type="transmembrane region" description="Helical" evidence="3">
    <location>
        <begin position="51"/>
        <end position="70"/>
    </location>
</feature>
<dbReference type="AlphaFoldDB" id="A0A0M2PSX1"/>
<accession>A0A0M2PSX1</accession>
<keyword evidence="3" id="KW-0812">Transmembrane</keyword>
<dbReference type="SUPFAM" id="SSF48371">
    <property type="entry name" value="ARM repeat"/>
    <property type="match status" value="1"/>
</dbReference>
<feature type="transmembrane region" description="Helical" evidence="3">
    <location>
        <begin position="155"/>
        <end position="178"/>
    </location>
</feature>
<dbReference type="GO" id="GO:0030089">
    <property type="term" value="C:phycobilisome"/>
    <property type="evidence" value="ECO:0007669"/>
    <property type="project" value="UniProtKB-KW"/>
</dbReference>
<evidence type="ECO:0000256" key="2">
    <source>
        <dbReference type="ARBA" id="ARBA00022738"/>
    </source>
</evidence>
<dbReference type="GO" id="GO:0016829">
    <property type="term" value="F:lyase activity"/>
    <property type="evidence" value="ECO:0007669"/>
    <property type="project" value="UniProtKB-KW"/>
</dbReference>